<protein>
    <submittedName>
        <fullName evidence="3">Uncharacterized protein</fullName>
    </submittedName>
</protein>
<feature type="region of interest" description="Disordered" evidence="1">
    <location>
        <begin position="231"/>
        <end position="275"/>
    </location>
</feature>
<feature type="compositionally biased region" description="Low complexity" evidence="1">
    <location>
        <begin position="257"/>
        <end position="274"/>
    </location>
</feature>
<feature type="region of interest" description="Disordered" evidence="1">
    <location>
        <begin position="325"/>
        <end position="404"/>
    </location>
</feature>
<feature type="compositionally biased region" description="Low complexity" evidence="1">
    <location>
        <begin position="325"/>
        <end position="340"/>
    </location>
</feature>
<sequence length="404" mass="42702">MVVVVVLAVVLKTTAYAQQQEQMEKSRDGFDGGYGAAARTASGYQTLPARPGFLRPVSVIDGGGGSGSSAEDYRSSYAARVAEREAKQRRELKRYSRGLSDGWQSTADLAVSPAASVATPSRDAAKRLSSYLSDALKRRGVAHAYASTANLSMPSSSEQALFGNTMSSYNPEMDAGYVAGTRSLSRRGVSGNKRWSTAYSGFNPQEVYIGSSLPKLEESIAATGPYQRFGGSTSGSASGTDDVQSFSSDIGSETQPSDTVSVSASSDLSDADTSIMDGESVSERILRKSYYSRFNDTLSRRRSASTHSKLNGMSATGRMIASSVENLTNNNNGNSASGTSQRPTKKSSKSKSEAAPGLPRDPGMSRSKEKAKKHVKSGTKSVSSAGVMNPTYAENKETNACERG</sequence>
<name>A0A7R9GIT5_9CRUS</name>
<proteinExistence type="predicted"/>
<evidence type="ECO:0000256" key="1">
    <source>
        <dbReference type="SAM" id="MobiDB-lite"/>
    </source>
</evidence>
<reference evidence="3" key="1">
    <citation type="submission" date="2020-11" db="EMBL/GenBank/DDBJ databases">
        <authorList>
            <person name="Tran Van P."/>
        </authorList>
    </citation>
    <scope>NUCLEOTIDE SEQUENCE</scope>
</reference>
<gene>
    <name evidence="3" type="ORF">NMOB1V02_LOCUS10410</name>
</gene>
<feature type="compositionally biased region" description="Basic and acidic residues" evidence="1">
    <location>
        <begin position="394"/>
        <end position="404"/>
    </location>
</feature>
<feature type="chain" id="PRO_5036210794" evidence="2">
    <location>
        <begin position="18"/>
        <end position="404"/>
    </location>
</feature>
<dbReference type="EMBL" id="CAJPEX010004317">
    <property type="protein sequence ID" value="CAG0922941.1"/>
    <property type="molecule type" value="Genomic_DNA"/>
</dbReference>
<dbReference type="AlphaFoldDB" id="A0A7R9GIT5"/>
<dbReference type="EMBL" id="OA886354">
    <property type="protein sequence ID" value="CAD7282789.1"/>
    <property type="molecule type" value="Genomic_DNA"/>
</dbReference>
<keyword evidence="2" id="KW-0732">Signal</keyword>
<feature type="region of interest" description="Disordered" evidence="1">
    <location>
        <begin position="297"/>
        <end position="316"/>
    </location>
</feature>
<dbReference type="Proteomes" id="UP000678499">
    <property type="component" value="Unassembled WGS sequence"/>
</dbReference>
<feature type="compositionally biased region" description="Polar residues" evidence="1">
    <location>
        <begin position="305"/>
        <end position="314"/>
    </location>
</feature>
<accession>A0A7R9GIT5</accession>
<evidence type="ECO:0000313" key="4">
    <source>
        <dbReference type="Proteomes" id="UP000678499"/>
    </source>
</evidence>
<feature type="compositionally biased region" description="Low complexity" evidence="1">
    <location>
        <begin position="231"/>
        <end position="240"/>
    </location>
</feature>
<keyword evidence="4" id="KW-1185">Reference proteome</keyword>
<feature type="signal peptide" evidence="2">
    <location>
        <begin position="1"/>
        <end position="17"/>
    </location>
</feature>
<evidence type="ECO:0000256" key="2">
    <source>
        <dbReference type="SAM" id="SignalP"/>
    </source>
</evidence>
<evidence type="ECO:0000313" key="3">
    <source>
        <dbReference type="EMBL" id="CAD7282789.1"/>
    </source>
</evidence>
<feature type="compositionally biased region" description="Polar residues" evidence="1">
    <location>
        <begin position="241"/>
        <end position="256"/>
    </location>
</feature>
<organism evidence="3">
    <name type="scientific">Notodromas monacha</name>
    <dbReference type="NCBI Taxonomy" id="399045"/>
    <lineage>
        <taxon>Eukaryota</taxon>
        <taxon>Metazoa</taxon>
        <taxon>Ecdysozoa</taxon>
        <taxon>Arthropoda</taxon>
        <taxon>Crustacea</taxon>
        <taxon>Oligostraca</taxon>
        <taxon>Ostracoda</taxon>
        <taxon>Podocopa</taxon>
        <taxon>Podocopida</taxon>
        <taxon>Cypridocopina</taxon>
        <taxon>Cypridoidea</taxon>
        <taxon>Cyprididae</taxon>
        <taxon>Notodromas</taxon>
    </lineage>
</organism>